<dbReference type="EMBL" id="CWKI01000001">
    <property type="protein sequence ID" value="CTR04384.1"/>
    <property type="molecule type" value="Genomic_DNA"/>
</dbReference>
<evidence type="ECO:0000256" key="7">
    <source>
        <dbReference type="SAM" id="MobiDB-lite"/>
    </source>
</evidence>
<dbReference type="STRING" id="5286.A0A0K3C483"/>
<dbReference type="InterPro" id="IPR003923">
    <property type="entry name" value="TAF10"/>
</dbReference>
<dbReference type="GO" id="GO:0005669">
    <property type="term" value="C:transcription factor TFIID complex"/>
    <property type="evidence" value="ECO:0007669"/>
    <property type="project" value="TreeGrafter"/>
</dbReference>
<keyword evidence="10" id="KW-1185">Reference proteome</keyword>
<dbReference type="PRINTS" id="PR01443">
    <property type="entry name" value="TFIID30KDSUB"/>
</dbReference>
<dbReference type="AlphaFoldDB" id="A0A0K3C483"/>
<evidence type="ECO:0000256" key="2">
    <source>
        <dbReference type="ARBA" id="ARBA00023015"/>
    </source>
</evidence>
<dbReference type="Proteomes" id="UP000199069">
    <property type="component" value="Unassembled WGS sequence"/>
</dbReference>
<evidence type="ECO:0000256" key="4">
    <source>
        <dbReference type="ARBA" id="ARBA00023242"/>
    </source>
</evidence>
<keyword evidence="9" id="KW-0396">Initiation factor</keyword>
<dbReference type="PIRSF" id="PIRSF017246">
    <property type="entry name" value="TFIID_TAF10"/>
    <property type="match status" value="1"/>
</dbReference>
<dbReference type="EMBL" id="LCTV02000001">
    <property type="protein sequence ID" value="PRQ77578.1"/>
    <property type="molecule type" value="Genomic_DNA"/>
</dbReference>
<feature type="region of interest" description="Disordered" evidence="7">
    <location>
        <begin position="146"/>
        <end position="185"/>
    </location>
</feature>
<accession>A0A0K3C483</accession>
<sequence>MNPNDLFLRSHARAESSQQTQHTHNTRGQASASNGASSSGVDQKPLDAQMMLDEAGAGVGGAGEGQKSRRELEQERKDLELAQLLEMMDDYKPVIPDEVTDYYLQRAGFDTNDVRVKRLLALSAQRFISSISADAFQYARARTAAGPSGRANVTGTSSAVGPGATGAAGGSGGAAGQPKAKGRQRTVLTMEDLSAALKEYGVDAGRAPYYL</sequence>
<evidence type="ECO:0000256" key="3">
    <source>
        <dbReference type="ARBA" id="ARBA00023163"/>
    </source>
</evidence>
<dbReference type="Proteomes" id="UP000239560">
    <property type="component" value="Unassembled WGS sequence"/>
</dbReference>
<gene>
    <name evidence="8" type="primary">FGENESH: predicted gene_1.245</name>
    <name evidence="9" type="ORF">AAT19DRAFT_8646</name>
    <name evidence="8" type="ORF">BN2166_0002450</name>
</gene>
<dbReference type="PANTHER" id="PTHR21242">
    <property type="entry name" value="TRANSCRIPTION INITIATION FACTOR TFIID SUBUNIT 10"/>
    <property type="match status" value="1"/>
</dbReference>
<comment type="function">
    <text evidence="6">Functions as a component of both the DNA-binding general transcription initiation factor complex TFIID and the transcription coactivator SAGA complex. Binding of TFIID to a promoter (with or without TATA element) is the initial step in pre-initiation complex (PIC) formation. TFIID plays a key role in the regulation of gene expression by RNA polymerase II through different activities such as transcription activator interaction, core promoter recognition and selectivity, TFIIA and TFIIB interaction, chromatin modification (histone acetylation by TAF1), facilitation of DNA opening and initiation of transcription. SAGA acts as a general cofactor required for essentially all RNA polymerase II transcription. At the promoters, SAGA is required for transcription pre-initiation complex (PIC) recruitment. It influences RNA polymerase II transcriptional activity through different activities such as TBP interaction (via core/TAF module) and promoter selectivity, interaction with transcription activators (via Tra1/SPT module), and chromatin modification through histone acetylation (via HAT module) and deubiquitination (via DUB module). SAGA preferentially acetylates histones H3 (to form H3K9ac, H3K14ac, H3K18ac and H3K23ac) and H2B and deubiquitinates histone H2B. SAGA interacts with DNA via upstream activating sequences (UASs).</text>
</comment>
<keyword evidence="9" id="KW-0648">Protein biosynthesis</keyword>
<dbReference type="GO" id="GO:0016251">
    <property type="term" value="F:RNA polymerase II general transcription initiation factor activity"/>
    <property type="evidence" value="ECO:0007669"/>
    <property type="project" value="TreeGrafter"/>
</dbReference>
<evidence type="ECO:0000256" key="6">
    <source>
        <dbReference type="PIRNR" id="PIRNR017246"/>
    </source>
</evidence>
<dbReference type="OMA" id="NNPMGTL"/>
<protein>
    <recommendedName>
        <fullName evidence="6">Transcription initiation factor TFIID subunit 10</fullName>
    </recommendedName>
</protein>
<keyword evidence="2 6" id="KW-0805">Transcription regulation</keyword>
<comment type="subcellular location">
    <subcellularLocation>
        <location evidence="1 6">Nucleus</location>
    </subcellularLocation>
</comment>
<organism evidence="8 10">
    <name type="scientific">Rhodotorula toruloides</name>
    <name type="common">Yeast</name>
    <name type="synonym">Rhodosporidium toruloides</name>
    <dbReference type="NCBI Taxonomy" id="5286"/>
    <lineage>
        <taxon>Eukaryota</taxon>
        <taxon>Fungi</taxon>
        <taxon>Dikarya</taxon>
        <taxon>Basidiomycota</taxon>
        <taxon>Pucciniomycotina</taxon>
        <taxon>Microbotryomycetes</taxon>
        <taxon>Sporidiobolales</taxon>
        <taxon>Sporidiobolaceae</taxon>
        <taxon>Rhodotorula</taxon>
    </lineage>
</organism>
<proteinExistence type="inferred from homology"/>
<keyword evidence="4 6" id="KW-0539">Nucleus</keyword>
<feature type="compositionally biased region" description="Polar residues" evidence="7">
    <location>
        <begin position="15"/>
        <end position="27"/>
    </location>
</feature>
<dbReference type="GO" id="GO:0003743">
    <property type="term" value="F:translation initiation factor activity"/>
    <property type="evidence" value="ECO:0007669"/>
    <property type="project" value="UniProtKB-KW"/>
</dbReference>
<reference evidence="8 10" key="1">
    <citation type="submission" date="2015-07" db="EMBL/GenBank/DDBJ databases">
        <authorList>
            <person name="Cajimat M.N.B."/>
            <person name="Milazzo M.L."/>
            <person name="Fulhorst C.F."/>
        </authorList>
    </citation>
    <scope>NUCLEOTIDE SEQUENCE [LARGE SCALE GENOMIC DNA]</scope>
    <source>
        <strain evidence="8">Single colony</strain>
    </source>
</reference>
<dbReference type="PANTHER" id="PTHR21242:SF0">
    <property type="entry name" value="TRANSCRIPTION INITIATION FACTOR TFIID SUBUNIT 10"/>
    <property type="match status" value="1"/>
</dbReference>
<reference evidence="9 11" key="2">
    <citation type="journal article" date="2018" name="Elife">
        <title>Functional genomics of lipid metabolism in the oleaginous yeast Rhodosporidium toruloides.</title>
        <authorList>
            <person name="Coradetti S.T."/>
            <person name="Pinel D."/>
            <person name="Geiselman G."/>
            <person name="Ito M."/>
            <person name="Mondo S."/>
            <person name="Reilly M.C."/>
            <person name="Cheng Y.F."/>
            <person name="Bauer S."/>
            <person name="Grigoriev I."/>
            <person name="Gladden J.M."/>
            <person name="Simmons B.A."/>
            <person name="Brem R."/>
            <person name="Arkin A.P."/>
            <person name="Skerker J.M."/>
        </authorList>
    </citation>
    <scope>NUCLEOTIDE SEQUENCE [LARGE SCALE GENOMIC DNA]</scope>
    <source>
        <strain evidence="9 11">NBRC 0880</strain>
    </source>
</reference>
<evidence type="ECO:0000256" key="5">
    <source>
        <dbReference type="ARBA" id="ARBA00025730"/>
    </source>
</evidence>
<keyword evidence="3 6" id="KW-0804">Transcription</keyword>
<dbReference type="Pfam" id="PF03540">
    <property type="entry name" value="TAF10"/>
    <property type="match status" value="1"/>
</dbReference>
<comment type="similarity">
    <text evidence="5 6">Belongs to the TAF10 family.</text>
</comment>
<dbReference type="GO" id="GO:0006367">
    <property type="term" value="P:transcription initiation at RNA polymerase II promoter"/>
    <property type="evidence" value="ECO:0007669"/>
    <property type="project" value="TreeGrafter"/>
</dbReference>
<feature type="compositionally biased region" description="Low complexity" evidence="7">
    <location>
        <begin position="28"/>
        <end position="40"/>
    </location>
</feature>
<evidence type="ECO:0000256" key="1">
    <source>
        <dbReference type="ARBA" id="ARBA00004123"/>
    </source>
</evidence>
<evidence type="ECO:0000313" key="11">
    <source>
        <dbReference type="Proteomes" id="UP000239560"/>
    </source>
</evidence>
<dbReference type="GO" id="GO:1990841">
    <property type="term" value="F:promoter-specific chromatin binding"/>
    <property type="evidence" value="ECO:0007669"/>
    <property type="project" value="TreeGrafter"/>
</dbReference>
<evidence type="ECO:0000313" key="10">
    <source>
        <dbReference type="Proteomes" id="UP000199069"/>
    </source>
</evidence>
<evidence type="ECO:0000313" key="9">
    <source>
        <dbReference type="EMBL" id="PRQ77578.1"/>
    </source>
</evidence>
<dbReference type="GO" id="GO:0000124">
    <property type="term" value="C:SAGA complex"/>
    <property type="evidence" value="ECO:0007669"/>
    <property type="project" value="TreeGrafter"/>
</dbReference>
<feature type="compositionally biased region" description="Gly residues" evidence="7">
    <location>
        <begin position="163"/>
        <end position="175"/>
    </location>
</feature>
<dbReference type="OrthoDB" id="154356at2759"/>
<feature type="region of interest" description="Disordered" evidence="7">
    <location>
        <begin position="1"/>
        <end position="73"/>
    </location>
</feature>
<name>A0A0K3C483_RHOTO</name>
<dbReference type="CDD" id="cd07982">
    <property type="entry name" value="HFD_TAF10"/>
    <property type="match status" value="1"/>
</dbReference>
<evidence type="ECO:0000313" key="8">
    <source>
        <dbReference type="EMBL" id="CTR04384.1"/>
    </source>
</evidence>